<dbReference type="InterPro" id="IPR018683">
    <property type="entry name" value="DUF2169"/>
</dbReference>
<reference evidence="2 3" key="1">
    <citation type="submission" date="2017-01" db="EMBL/GenBank/DDBJ databases">
        <title>Phylogeographic, genomic and meropenem susceptibility analysis of Burkholderia ubonensis.</title>
        <authorList>
            <person name="Price E.P."/>
            <person name="Sarovich D.S."/>
            <person name="Webb J.R."/>
            <person name="Hall C.M."/>
            <person name="Sahl J.W."/>
            <person name="Kaestli M."/>
            <person name="Mayo M."/>
            <person name="Harrington G."/>
            <person name="Baker A.L."/>
            <person name="Sidak-Loftis L.C."/>
            <person name="Lummis M."/>
            <person name="Schupp J.M."/>
            <person name="Gillece J.D."/>
            <person name="Tuanyok A."/>
            <person name="Warner J."/>
            <person name="Busch J.D."/>
            <person name="Keim P."/>
            <person name="Currie B.J."/>
            <person name="Wagner D.M."/>
        </authorList>
    </citation>
    <scope>NUCLEOTIDE SEQUENCE [LARGE SCALE GENOMIC DNA]</scope>
    <source>
        <strain evidence="2 3">A21</strain>
    </source>
</reference>
<sequence length="421" mass="46197">MEFRNYTPFPALAFESAAPGGARFHTVVLRQTFALRDGELVLSGTQKPLATTDRFYGVSGRSSVIEESDLAPYKPRCDVVVSAVAYAPHASPTPRFGASVRVVAAGRTRDRASSGLLLDGRISVTGPRRFVRGRSWALAEPEPIISLPIRYEYAWGGQCRIDTEDEAAARIPGAFLLTAAQQQDHPDRENPPAAHTVCEANPLGVGYVQRWFIDAARPEYIPAPQIEWEDARVTAQSWAAALSGEGVSMPDPAGFGLTGRAWLPRRSLAGTFDRHWLEAVHPELPENFTFDYWNGANRALQAPLLKGDETIVLTNLSPPGSASARVNSLGDTELRVPLPGHLPMGWFYTRSALEFAAFRIDTVLIDVPGTAEPNVTLVWRATVWNTKNAQRFEARYIDRGEKLRLSARRKPLSDVINGGIA</sequence>
<comment type="caution">
    <text evidence="2">The sequence shown here is derived from an EMBL/GenBank/DDBJ whole genome shotgun (WGS) entry which is preliminary data.</text>
</comment>
<feature type="domain" description="DUF2169" evidence="1">
    <location>
        <begin position="22"/>
        <end position="380"/>
    </location>
</feature>
<protein>
    <recommendedName>
        <fullName evidence="1">DUF2169 domain-containing protein</fullName>
    </recommendedName>
</protein>
<dbReference type="Pfam" id="PF09937">
    <property type="entry name" value="DUF2169"/>
    <property type="match status" value="1"/>
</dbReference>
<organism evidence="2 3">
    <name type="scientific">Burkholderia ubonensis</name>
    <dbReference type="NCBI Taxonomy" id="101571"/>
    <lineage>
        <taxon>Bacteria</taxon>
        <taxon>Pseudomonadati</taxon>
        <taxon>Pseudomonadota</taxon>
        <taxon>Betaproteobacteria</taxon>
        <taxon>Burkholderiales</taxon>
        <taxon>Burkholderiaceae</taxon>
        <taxon>Burkholderia</taxon>
        <taxon>Burkholderia cepacia complex</taxon>
    </lineage>
</organism>
<evidence type="ECO:0000313" key="3">
    <source>
        <dbReference type="Proteomes" id="UP000187194"/>
    </source>
</evidence>
<name>A0A1R1JJ41_9BURK</name>
<accession>A0A1R1JJ41</accession>
<evidence type="ECO:0000259" key="1">
    <source>
        <dbReference type="Pfam" id="PF09937"/>
    </source>
</evidence>
<evidence type="ECO:0000313" key="2">
    <source>
        <dbReference type="EMBL" id="OMG75182.1"/>
    </source>
</evidence>
<dbReference type="EMBL" id="MTJZ01000001">
    <property type="protein sequence ID" value="OMG75182.1"/>
    <property type="molecule type" value="Genomic_DNA"/>
</dbReference>
<proteinExistence type="predicted"/>
<dbReference type="AlphaFoldDB" id="A0A1R1JJ41"/>
<gene>
    <name evidence="2" type="ORF">BW685_00555</name>
</gene>
<dbReference type="Proteomes" id="UP000187194">
    <property type="component" value="Unassembled WGS sequence"/>
</dbReference>
<dbReference type="RefSeq" id="WP_076474339.1">
    <property type="nucleotide sequence ID" value="NZ_MTJZ01000001.1"/>
</dbReference>